<dbReference type="RefSeq" id="WP_200091316.1">
    <property type="nucleotide sequence ID" value="NZ_JADVKH010000018.1"/>
</dbReference>
<dbReference type="EMBL" id="JADVKH010000018">
    <property type="protein sequence ID" value="MBJ9687520.1"/>
    <property type="molecule type" value="Genomic_DNA"/>
</dbReference>
<accession>A0ABS1ATN8</accession>
<gene>
    <name evidence="1" type="ORF">I5589_10550</name>
</gene>
<name>A0ABS1ATN8_BURVI</name>
<evidence type="ECO:0000313" key="2">
    <source>
        <dbReference type="Proteomes" id="UP000808215"/>
    </source>
</evidence>
<dbReference type="Proteomes" id="UP000808215">
    <property type="component" value="Unassembled WGS sequence"/>
</dbReference>
<proteinExistence type="predicted"/>
<organism evidence="1 2">
    <name type="scientific">Burkholderia vietnamiensis</name>
    <dbReference type="NCBI Taxonomy" id="60552"/>
    <lineage>
        <taxon>Bacteria</taxon>
        <taxon>Pseudomonadati</taxon>
        <taxon>Pseudomonadota</taxon>
        <taxon>Betaproteobacteria</taxon>
        <taxon>Burkholderiales</taxon>
        <taxon>Burkholderiaceae</taxon>
        <taxon>Burkholderia</taxon>
        <taxon>Burkholderia cepacia complex</taxon>
    </lineage>
</organism>
<sequence>MAKSLSVENPEGLTAAIDALSQVASESVLRQATVAGARVIFDEVKLRTPIGIATWESRNGKQKRYPGFLRDNMLIAYDKERSADGLRATYLVTWSKDAFYGKFVEYGTSKMAANPFLRPGYDASKDAAAEKFGEVIDEKVKELTSV</sequence>
<evidence type="ECO:0000313" key="1">
    <source>
        <dbReference type="EMBL" id="MBJ9687520.1"/>
    </source>
</evidence>
<keyword evidence="2" id="KW-1185">Reference proteome</keyword>
<dbReference type="NCBIfam" id="TIGR01725">
    <property type="entry name" value="phge_HK97_gp10"/>
    <property type="match status" value="1"/>
</dbReference>
<protein>
    <submittedName>
        <fullName evidence="1">HK97 gp10 family phage protein</fullName>
    </submittedName>
</protein>
<comment type="caution">
    <text evidence="1">The sequence shown here is derived from an EMBL/GenBank/DDBJ whole genome shotgun (WGS) entry which is preliminary data.</text>
</comment>
<dbReference type="InterPro" id="IPR010064">
    <property type="entry name" value="HK97-gp10_tail"/>
</dbReference>
<reference evidence="1 2" key="1">
    <citation type="submission" date="2020-11" db="EMBL/GenBank/DDBJ databases">
        <title>Enhanced detection system for hospital associated transmission using whole genome sequencing surveillance.</title>
        <authorList>
            <person name="Harrison L.H."/>
            <person name="Van Tyne D."/>
            <person name="Marsh J.W."/>
            <person name="Griffith M.P."/>
            <person name="Snyder D.J."/>
            <person name="Cooper V.S."/>
            <person name="Mustapha M."/>
        </authorList>
    </citation>
    <scope>NUCLEOTIDE SEQUENCE [LARGE SCALE GENOMIC DNA]</scope>
    <source>
        <strain evidence="1 2">BC00020</strain>
    </source>
</reference>
<dbReference type="Pfam" id="PF04883">
    <property type="entry name" value="HK97-gp10_like"/>
    <property type="match status" value="1"/>
</dbReference>